<dbReference type="Gene3D" id="3.40.630.30">
    <property type="match status" value="1"/>
</dbReference>
<dbReference type="PROSITE" id="PS51186">
    <property type="entry name" value="GNAT"/>
    <property type="match status" value="1"/>
</dbReference>
<proteinExistence type="predicted"/>
<dbReference type="GO" id="GO:0008999">
    <property type="term" value="F:protein-N-terminal-alanine acetyltransferase activity"/>
    <property type="evidence" value="ECO:0007669"/>
    <property type="project" value="TreeGrafter"/>
</dbReference>
<protein>
    <submittedName>
        <fullName evidence="2">RimJ/RimL family protein N-acetyltransferase</fullName>
    </submittedName>
</protein>
<dbReference type="SUPFAM" id="SSF55729">
    <property type="entry name" value="Acyl-CoA N-acyltransferases (Nat)"/>
    <property type="match status" value="1"/>
</dbReference>
<dbReference type="GO" id="GO:0005737">
    <property type="term" value="C:cytoplasm"/>
    <property type="evidence" value="ECO:0007669"/>
    <property type="project" value="TreeGrafter"/>
</dbReference>
<dbReference type="InterPro" id="IPR016181">
    <property type="entry name" value="Acyl_CoA_acyltransferase"/>
</dbReference>
<dbReference type="CDD" id="cd04301">
    <property type="entry name" value="NAT_SF"/>
    <property type="match status" value="1"/>
</dbReference>
<dbReference type="GO" id="GO:1990189">
    <property type="term" value="F:protein N-terminal-serine acetyltransferase activity"/>
    <property type="evidence" value="ECO:0007669"/>
    <property type="project" value="TreeGrafter"/>
</dbReference>
<gene>
    <name evidence="2" type="ORF">HEB94_002127</name>
</gene>
<sequence>MVSTSVWLRPVAEEDLPLLRRFMVEPELLGLDWSGFVDAGTVRREFSANGFLGNDHGLLIVAADGEAAGHVSWRPVQHGGGGRCWGMGIALVPEWRGRGVGWRAHRALCDYLFAQSPVDRIEAGTRADNHAEQRALERAGFTREGVLRSAQFSHGAWHDLVVYSRLRQDPD</sequence>
<name>A0A927MSD8_9ACTN</name>
<accession>A0A927MSD8</accession>
<dbReference type="AlphaFoldDB" id="A0A927MSD8"/>
<dbReference type="Proteomes" id="UP000638648">
    <property type="component" value="Unassembled WGS sequence"/>
</dbReference>
<reference evidence="2" key="1">
    <citation type="submission" date="2020-10" db="EMBL/GenBank/DDBJ databases">
        <title>Sequencing the genomes of 1000 actinobacteria strains.</title>
        <authorList>
            <person name="Klenk H.-P."/>
        </authorList>
    </citation>
    <scope>NUCLEOTIDE SEQUENCE</scope>
    <source>
        <strain evidence="2">DSM 45354</strain>
    </source>
</reference>
<dbReference type="EMBL" id="JADBEM010000001">
    <property type="protein sequence ID" value="MBE1605279.1"/>
    <property type="molecule type" value="Genomic_DNA"/>
</dbReference>
<evidence type="ECO:0000313" key="3">
    <source>
        <dbReference type="Proteomes" id="UP000638648"/>
    </source>
</evidence>
<comment type="caution">
    <text evidence="2">The sequence shown here is derived from an EMBL/GenBank/DDBJ whole genome shotgun (WGS) entry which is preliminary data.</text>
</comment>
<dbReference type="PANTHER" id="PTHR43441">
    <property type="entry name" value="RIBOSOMAL-PROTEIN-SERINE ACETYLTRANSFERASE"/>
    <property type="match status" value="1"/>
</dbReference>
<dbReference type="InterPro" id="IPR000182">
    <property type="entry name" value="GNAT_dom"/>
</dbReference>
<organism evidence="2 3">
    <name type="scientific">Actinopolymorpha pittospori</name>
    <dbReference type="NCBI Taxonomy" id="648752"/>
    <lineage>
        <taxon>Bacteria</taxon>
        <taxon>Bacillati</taxon>
        <taxon>Actinomycetota</taxon>
        <taxon>Actinomycetes</taxon>
        <taxon>Propionibacteriales</taxon>
        <taxon>Actinopolymorphaceae</taxon>
        <taxon>Actinopolymorpha</taxon>
    </lineage>
</organism>
<dbReference type="RefSeq" id="WP_192749644.1">
    <property type="nucleotide sequence ID" value="NZ_BAABJL010000133.1"/>
</dbReference>
<dbReference type="PANTHER" id="PTHR43441:SF2">
    <property type="entry name" value="FAMILY ACETYLTRANSFERASE, PUTATIVE (AFU_ORTHOLOGUE AFUA_7G00850)-RELATED"/>
    <property type="match status" value="1"/>
</dbReference>
<evidence type="ECO:0000259" key="1">
    <source>
        <dbReference type="PROSITE" id="PS51186"/>
    </source>
</evidence>
<dbReference type="InterPro" id="IPR051908">
    <property type="entry name" value="Ribosomal_N-acetyltransferase"/>
</dbReference>
<evidence type="ECO:0000313" key="2">
    <source>
        <dbReference type="EMBL" id="MBE1605279.1"/>
    </source>
</evidence>
<dbReference type="Pfam" id="PF13302">
    <property type="entry name" value="Acetyltransf_3"/>
    <property type="match status" value="1"/>
</dbReference>
<feature type="domain" description="N-acetyltransferase" evidence="1">
    <location>
        <begin position="6"/>
        <end position="167"/>
    </location>
</feature>
<keyword evidence="3" id="KW-1185">Reference proteome</keyword>